<reference evidence="1" key="2">
    <citation type="journal article" date="2015" name="Data Brief">
        <title>Shoot transcriptome of the giant reed, Arundo donax.</title>
        <authorList>
            <person name="Barrero R.A."/>
            <person name="Guerrero F.D."/>
            <person name="Moolhuijzen P."/>
            <person name="Goolsby J.A."/>
            <person name="Tidwell J."/>
            <person name="Bellgard S.E."/>
            <person name="Bellgard M.I."/>
        </authorList>
    </citation>
    <scope>NUCLEOTIDE SEQUENCE</scope>
    <source>
        <tissue evidence="1">Shoot tissue taken approximately 20 cm above the soil surface</tissue>
    </source>
</reference>
<protein>
    <submittedName>
        <fullName evidence="1">Uncharacterized protein</fullName>
    </submittedName>
</protein>
<accession>A0A0A9SFJ7</accession>
<reference evidence="1" key="1">
    <citation type="submission" date="2014-09" db="EMBL/GenBank/DDBJ databases">
        <authorList>
            <person name="Magalhaes I.L.F."/>
            <person name="Oliveira U."/>
            <person name="Santos F.R."/>
            <person name="Vidigal T.H.D.A."/>
            <person name="Brescovit A.D."/>
            <person name="Santos A.J."/>
        </authorList>
    </citation>
    <scope>NUCLEOTIDE SEQUENCE</scope>
    <source>
        <tissue evidence="1">Shoot tissue taken approximately 20 cm above the soil surface</tissue>
    </source>
</reference>
<proteinExistence type="predicted"/>
<organism evidence="1">
    <name type="scientific">Arundo donax</name>
    <name type="common">Giant reed</name>
    <name type="synonym">Donax arundinaceus</name>
    <dbReference type="NCBI Taxonomy" id="35708"/>
    <lineage>
        <taxon>Eukaryota</taxon>
        <taxon>Viridiplantae</taxon>
        <taxon>Streptophyta</taxon>
        <taxon>Embryophyta</taxon>
        <taxon>Tracheophyta</taxon>
        <taxon>Spermatophyta</taxon>
        <taxon>Magnoliopsida</taxon>
        <taxon>Liliopsida</taxon>
        <taxon>Poales</taxon>
        <taxon>Poaceae</taxon>
        <taxon>PACMAD clade</taxon>
        <taxon>Arundinoideae</taxon>
        <taxon>Arundineae</taxon>
        <taxon>Arundo</taxon>
    </lineage>
</organism>
<sequence length="33" mass="3527">MHASSSTLVFVVLHDGVDGLHDGHDQQKHSGSK</sequence>
<dbReference type="AlphaFoldDB" id="A0A0A9SFJ7"/>
<name>A0A0A9SFJ7_ARUDO</name>
<dbReference type="EMBL" id="GBRH01263137">
    <property type="protein sequence ID" value="JAD34758.1"/>
    <property type="molecule type" value="Transcribed_RNA"/>
</dbReference>
<evidence type="ECO:0000313" key="1">
    <source>
        <dbReference type="EMBL" id="JAD34758.1"/>
    </source>
</evidence>